<evidence type="ECO:0000256" key="3">
    <source>
        <dbReference type="ARBA" id="ARBA00022676"/>
    </source>
</evidence>
<dbReference type="EC" id="2.4.1.-" evidence="10"/>
<accession>A0A226EJ96</accession>
<dbReference type="InterPro" id="IPR029044">
    <property type="entry name" value="Nucleotide-diphossugar_trans"/>
</dbReference>
<evidence type="ECO:0000256" key="2">
    <source>
        <dbReference type="ARBA" id="ARBA00008661"/>
    </source>
</evidence>
<organism evidence="11 12">
    <name type="scientific">Folsomia candida</name>
    <name type="common">Springtail</name>
    <dbReference type="NCBI Taxonomy" id="158441"/>
    <lineage>
        <taxon>Eukaryota</taxon>
        <taxon>Metazoa</taxon>
        <taxon>Ecdysozoa</taxon>
        <taxon>Arthropoda</taxon>
        <taxon>Hexapoda</taxon>
        <taxon>Collembola</taxon>
        <taxon>Entomobryomorpha</taxon>
        <taxon>Isotomoidea</taxon>
        <taxon>Isotomidae</taxon>
        <taxon>Proisotominae</taxon>
        <taxon>Folsomia</taxon>
    </lineage>
</organism>
<dbReference type="Pfam" id="PF01762">
    <property type="entry name" value="Galactosyl_T"/>
    <property type="match status" value="1"/>
</dbReference>
<reference evidence="11 12" key="1">
    <citation type="submission" date="2015-12" db="EMBL/GenBank/DDBJ databases">
        <title>The genome of Folsomia candida.</title>
        <authorList>
            <person name="Faddeeva A."/>
            <person name="Derks M.F."/>
            <person name="Anvar Y."/>
            <person name="Smit S."/>
            <person name="Van Straalen N."/>
            <person name="Roelofs D."/>
        </authorList>
    </citation>
    <scope>NUCLEOTIDE SEQUENCE [LARGE SCALE GENOMIC DNA]</scope>
    <source>
        <strain evidence="11 12">VU population</strain>
        <tissue evidence="11">Whole body</tissue>
    </source>
</reference>
<dbReference type="GO" id="GO:0000139">
    <property type="term" value="C:Golgi membrane"/>
    <property type="evidence" value="ECO:0007669"/>
    <property type="project" value="UniProtKB-SubCell"/>
</dbReference>
<evidence type="ECO:0000256" key="6">
    <source>
        <dbReference type="ARBA" id="ARBA00022968"/>
    </source>
</evidence>
<keyword evidence="8 10" id="KW-0333">Golgi apparatus</keyword>
<dbReference type="GO" id="GO:0006493">
    <property type="term" value="P:protein O-linked glycosylation"/>
    <property type="evidence" value="ECO:0007669"/>
    <property type="project" value="TreeGrafter"/>
</dbReference>
<evidence type="ECO:0000256" key="1">
    <source>
        <dbReference type="ARBA" id="ARBA00004323"/>
    </source>
</evidence>
<keyword evidence="3 10" id="KW-0328">Glycosyltransferase</keyword>
<keyword evidence="4 11" id="KW-0808">Transferase</keyword>
<evidence type="ECO:0000256" key="7">
    <source>
        <dbReference type="ARBA" id="ARBA00022989"/>
    </source>
</evidence>
<proteinExistence type="inferred from homology"/>
<evidence type="ECO:0000256" key="5">
    <source>
        <dbReference type="ARBA" id="ARBA00022692"/>
    </source>
</evidence>
<keyword evidence="9 10" id="KW-0472">Membrane</keyword>
<dbReference type="EMBL" id="LNIX01000003">
    <property type="protein sequence ID" value="OXA57529.1"/>
    <property type="molecule type" value="Genomic_DNA"/>
</dbReference>
<name>A0A226EJ96_FOLCA</name>
<dbReference type="AlphaFoldDB" id="A0A226EJ96"/>
<evidence type="ECO:0000256" key="8">
    <source>
        <dbReference type="ARBA" id="ARBA00023034"/>
    </source>
</evidence>
<evidence type="ECO:0000256" key="10">
    <source>
        <dbReference type="RuleBase" id="RU363063"/>
    </source>
</evidence>
<dbReference type="GO" id="GO:0016758">
    <property type="term" value="F:hexosyltransferase activity"/>
    <property type="evidence" value="ECO:0007669"/>
    <property type="project" value="InterPro"/>
</dbReference>
<evidence type="ECO:0000313" key="11">
    <source>
        <dbReference type="EMBL" id="OXA57529.1"/>
    </source>
</evidence>
<keyword evidence="7 10" id="KW-1133">Transmembrane helix</keyword>
<dbReference type="PANTHER" id="PTHR11214:SF349">
    <property type="entry name" value="BETA-1,3-GALACTOSYLTRANSFERASE BRN"/>
    <property type="match status" value="1"/>
</dbReference>
<comment type="subcellular location">
    <subcellularLocation>
        <location evidence="1 10">Golgi apparatus membrane</location>
        <topology evidence="1 10">Single-pass type II membrane protein</topology>
    </subcellularLocation>
</comment>
<comment type="caution">
    <text evidence="11">The sequence shown here is derived from an EMBL/GenBank/DDBJ whole genome shotgun (WGS) entry which is preliminary data.</text>
</comment>
<sequence length="506" mass="58686">MTKLLPVPRRFRFWAIRESRRIAWTLFLLVCLVICIDSFGFVKFYFERDFETEFNYPLNVPNFPELVKSFGKGEQVNIHPINQNYSRIKFLDNENAKCVEEDPIGLLILVKSAPNYFDKRAVIRATWGHPSYLQNISRSISHTSPLISCLQQGAGRNKRSFDPLIKPVFQIKLVFLIGQQNHESTSARNVLPTMTTTTTPLPSDILLAQLDNSIESQLLKNNRKDKAPSQTIAALLQHSQAKKRLTKDESNFNKIYNFRESSVDDEILKHNDIVRAEFIDSYINNTFKTMMGIRFAVEKCSNFQFVFLVDDDMHINIKNLVRYLEYPREYPFVNNNVNFNSNEEGVHKKTHCNTLAANNLYAGKLLTTTRPVRYKLVSKWYLSLEEWKYNLFPPYLPAAAILMSKSVVQDFYFASFYTEHFRFDDVYLGLLAYKMNITPTNSNYFYVCHSPNGRCPDSNADSGHTVLTANSYEDPMKYVIARHGLNSVEELYSFWQEQKTNGNLDL</sequence>
<feature type="transmembrane region" description="Helical" evidence="10">
    <location>
        <begin position="21"/>
        <end position="46"/>
    </location>
</feature>
<gene>
    <name evidence="11" type="ORF">Fcan01_07165</name>
</gene>
<dbReference type="SUPFAM" id="SSF53448">
    <property type="entry name" value="Nucleotide-diphospho-sugar transferases"/>
    <property type="match status" value="1"/>
</dbReference>
<keyword evidence="6 10" id="KW-0735">Signal-anchor</keyword>
<comment type="similarity">
    <text evidence="2 10">Belongs to the glycosyltransferase 31 family.</text>
</comment>
<evidence type="ECO:0000313" key="12">
    <source>
        <dbReference type="Proteomes" id="UP000198287"/>
    </source>
</evidence>
<dbReference type="Gene3D" id="3.90.550.50">
    <property type="match status" value="1"/>
</dbReference>
<evidence type="ECO:0000256" key="4">
    <source>
        <dbReference type="ARBA" id="ARBA00022679"/>
    </source>
</evidence>
<dbReference type="PANTHER" id="PTHR11214">
    <property type="entry name" value="BETA-1,3-N-ACETYLGLUCOSAMINYLTRANSFERASE"/>
    <property type="match status" value="1"/>
</dbReference>
<protein>
    <recommendedName>
        <fullName evidence="10">Hexosyltransferase</fullName>
        <ecNumber evidence="10">2.4.1.-</ecNumber>
    </recommendedName>
</protein>
<dbReference type="OrthoDB" id="5957813at2759"/>
<evidence type="ECO:0000256" key="9">
    <source>
        <dbReference type="ARBA" id="ARBA00023136"/>
    </source>
</evidence>
<keyword evidence="5 10" id="KW-0812">Transmembrane</keyword>
<dbReference type="Proteomes" id="UP000198287">
    <property type="component" value="Unassembled WGS sequence"/>
</dbReference>
<dbReference type="GO" id="GO:0008194">
    <property type="term" value="F:UDP-glycosyltransferase activity"/>
    <property type="evidence" value="ECO:0007669"/>
    <property type="project" value="TreeGrafter"/>
</dbReference>
<dbReference type="InterPro" id="IPR002659">
    <property type="entry name" value="Glyco_trans_31"/>
</dbReference>
<keyword evidence="12" id="KW-1185">Reference proteome</keyword>